<evidence type="ECO:0000313" key="4">
    <source>
        <dbReference type="EMBL" id="ACD38814.1"/>
    </source>
</evidence>
<keyword evidence="1" id="KW-1133">Transmembrane helix</keyword>
<protein>
    <submittedName>
        <fullName evidence="4">Uncharacterized protein</fullName>
    </submittedName>
</protein>
<gene>
    <name evidence="4" type="ORF">PACL_0566</name>
    <name evidence="5" type="ORF">PACL_0633</name>
</gene>
<accession>B3G170</accession>
<dbReference type="EMBL" id="EU595740">
    <property type="protein sequence ID" value="ACD38814.1"/>
    <property type="molecule type" value="Genomic_DNA"/>
</dbReference>
<feature type="transmembrane region" description="Helical" evidence="1">
    <location>
        <begin position="91"/>
        <end position="110"/>
    </location>
</feature>
<proteinExistence type="predicted"/>
<dbReference type="Pfam" id="PF25678">
    <property type="entry name" value="DUF7946"/>
    <property type="match status" value="1"/>
</dbReference>
<dbReference type="EMBL" id="EU595742">
    <property type="protein sequence ID" value="ACD38891.1"/>
    <property type="molecule type" value="Genomic_DNA"/>
</dbReference>
<feature type="domain" description="DUF7947" evidence="3">
    <location>
        <begin position="202"/>
        <end position="285"/>
    </location>
</feature>
<keyword evidence="1" id="KW-0812">Transmembrane</keyword>
<sequence length="287" mass="31443">MQQDAFTDELDGYSFELRYEGKDAISHMIDMSSLSASIDGFSRIYSAVGHFVATGQYAKQMPALSVKTYVMEPQAKCFSLPGMLQFAVNSGIFQGLAAAAFTLILGYVLNRNSASKEEMKHLRELFEKQLGYSQAATEKMLSTIDKLATGLQPSVKKSMTPIGESCDRIDLYLDGRKHQTVDQAMKDMANADEPSELSPEQTYKVVITELDRLKSSAKVHFSAPDIDEDLEDDGSPRRIPADITDPAIALEGNAYLSAFVAGTNISIRAKALLRGGLVVKLYISDSL</sequence>
<dbReference type="InterPro" id="IPR057706">
    <property type="entry name" value="DUF7946"/>
</dbReference>
<reference evidence="4" key="1">
    <citation type="journal article" date="2008" name="Genomics">
        <title>Large-insert genome analysis technology detects structural variation in Pseudomonas aeruginosa clinical strains from cystic fibrosis patients.</title>
        <authorList>
            <person name="Hayden H.S."/>
            <person name="Gillett W."/>
            <person name="Saenphimmachak C."/>
            <person name="Lim R."/>
            <person name="Zhou Y."/>
            <person name="Jacobs M.A."/>
            <person name="Chang J."/>
            <person name="Rohmer L."/>
            <person name="D'Argenio D.A."/>
            <person name="Palmieri A."/>
            <person name="Levy R."/>
            <person name="Haugen E."/>
            <person name="Wong G.K."/>
            <person name="Brittnacher M.J."/>
            <person name="Burns J.L."/>
            <person name="Miller S.I."/>
            <person name="Olson M.V."/>
            <person name="Kaul R."/>
        </authorList>
    </citation>
    <scope>NUCLEOTIDE SEQUENCE</scope>
    <source>
        <strain evidence="4">PACS10223</strain>
        <strain evidence="5">PACS458</strain>
    </source>
</reference>
<dbReference type="InterPro" id="IPR057707">
    <property type="entry name" value="DUF7947"/>
</dbReference>
<feature type="domain" description="DUF7946" evidence="2">
    <location>
        <begin position="15"/>
        <end position="188"/>
    </location>
</feature>
<name>B3G170_PSEAI</name>
<dbReference type="RefSeq" id="WP_073674916.1">
    <property type="nucleotide sequence ID" value="NZ_FRSI01000051.1"/>
</dbReference>
<organism evidence="4">
    <name type="scientific">Pseudomonas aeruginosa</name>
    <dbReference type="NCBI Taxonomy" id="287"/>
    <lineage>
        <taxon>Bacteria</taxon>
        <taxon>Pseudomonadati</taxon>
        <taxon>Pseudomonadota</taxon>
        <taxon>Gammaproteobacteria</taxon>
        <taxon>Pseudomonadales</taxon>
        <taxon>Pseudomonadaceae</taxon>
        <taxon>Pseudomonas</taxon>
    </lineage>
</organism>
<keyword evidence="1" id="KW-0472">Membrane</keyword>
<evidence type="ECO:0000313" key="5">
    <source>
        <dbReference type="EMBL" id="ACD38891.1"/>
    </source>
</evidence>
<evidence type="ECO:0000259" key="3">
    <source>
        <dbReference type="Pfam" id="PF25679"/>
    </source>
</evidence>
<dbReference type="AlphaFoldDB" id="B3G170"/>
<evidence type="ECO:0000256" key="1">
    <source>
        <dbReference type="SAM" id="Phobius"/>
    </source>
</evidence>
<dbReference type="Pfam" id="PF25679">
    <property type="entry name" value="DUF7947"/>
    <property type="match status" value="1"/>
</dbReference>
<evidence type="ECO:0000259" key="2">
    <source>
        <dbReference type="Pfam" id="PF25678"/>
    </source>
</evidence>